<gene>
    <name evidence="1" type="ORF">F1609_27705</name>
</gene>
<evidence type="ECO:0000313" key="1">
    <source>
        <dbReference type="EMBL" id="NHZ43924.1"/>
    </source>
</evidence>
<dbReference type="RefSeq" id="WP_167080163.1">
    <property type="nucleotide sequence ID" value="NZ_VVIW01000025.1"/>
</dbReference>
<comment type="caution">
    <text evidence="1">The sequence shown here is derived from an EMBL/GenBank/DDBJ whole genome shotgun (WGS) entry which is preliminary data.</text>
</comment>
<name>A0ABX0MKB8_9BURK</name>
<dbReference type="Proteomes" id="UP000819052">
    <property type="component" value="Unassembled WGS sequence"/>
</dbReference>
<accession>A0ABX0MKB8</accession>
<evidence type="ECO:0000313" key="2">
    <source>
        <dbReference type="Proteomes" id="UP000819052"/>
    </source>
</evidence>
<organism evidence="1 2">
    <name type="scientific">Massilia aquatica</name>
    <dbReference type="NCBI Taxonomy" id="2609000"/>
    <lineage>
        <taxon>Bacteria</taxon>
        <taxon>Pseudomonadati</taxon>
        <taxon>Pseudomonadota</taxon>
        <taxon>Betaproteobacteria</taxon>
        <taxon>Burkholderiales</taxon>
        <taxon>Oxalobacteraceae</taxon>
        <taxon>Telluria group</taxon>
        <taxon>Massilia</taxon>
    </lineage>
</organism>
<protein>
    <submittedName>
        <fullName evidence="1">Uncharacterized protein</fullName>
    </submittedName>
</protein>
<reference evidence="1 2" key="1">
    <citation type="submission" date="2019-09" db="EMBL/GenBank/DDBJ databases">
        <title>Taxonomy of Antarctic Massilia spp.: description of Massilia rubra sp. nov., Massilia aquatica sp. nov., Massilia mucilaginosa sp. nov., Massilia frigida sp. nov. isolated from streams, lakes and regoliths.</title>
        <authorList>
            <person name="Holochova P."/>
            <person name="Sedlacek I."/>
            <person name="Kralova S."/>
            <person name="Maslanova I."/>
            <person name="Busse H.-J."/>
            <person name="Stankova E."/>
            <person name="Vrbovska V."/>
            <person name="Kovarovic V."/>
            <person name="Bartak M."/>
            <person name="Svec P."/>
            <person name="Pantucek R."/>
        </authorList>
    </citation>
    <scope>NUCLEOTIDE SEQUENCE [LARGE SCALE GENOMIC DNA]</scope>
    <source>
        <strain evidence="1 2">CCM 8693</strain>
    </source>
</reference>
<sequence length="253" mass="27304">MNIKQLDADDTRVPMTCNGLLISDIDSFAALMDVADEQAARHPGTMILLTLDDLGQSEYTSGHAVSSLRLDDSDGYDTSKLDPAAYDNGEYLGDLATPSEFFILEGNFRKLCTGSDFAAACARGITIEDEELGAIDAINADPTPWPNCYASATTTPCSAWAPPASASAALRRCRSRRRRRWDAIWRASTTARTPKPGRRAWRNWAPGAAICCSSMSSTSITRRGIRHGHYPQARSTCGAASAARRPAVARNTA</sequence>
<keyword evidence="2" id="KW-1185">Reference proteome</keyword>
<dbReference type="EMBL" id="VVIW01000025">
    <property type="protein sequence ID" value="NHZ43924.1"/>
    <property type="molecule type" value="Genomic_DNA"/>
</dbReference>
<proteinExistence type="predicted"/>